<gene>
    <name evidence="2" type="ORF">K432DRAFT_408005</name>
</gene>
<dbReference type="Proteomes" id="UP000250266">
    <property type="component" value="Unassembled WGS sequence"/>
</dbReference>
<proteinExistence type="predicted"/>
<feature type="compositionally biased region" description="Basic and acidic residues" evidence="1">
    <location>
        <begin position="201"/>
        <end position="214"/>
    </location>
</feature>
<reference evidence="2 3" key="1">
    <citation type="journal article" date="2016" name="Nat. Commun.">
        <title>Ectomycorrhizal ecology is imprinted in the genome of the dominant symbiotic fungus Cenococcum geophilum.</title>
        <authorList>
            <consortium name="DOE Joint Genome Institute"/>
            <person name="Peter M."/>
            <person name="Kohler A."/>
            <person name="Ohm R.A."/>
            <person name="Kuo A."/>
            <person name="Krutzmann J."/>
            <person name="Morin E."/>
            <person name="Arend M."/>
            <person name="Barry K.W."/>
            <person name="Binder M."/>
            <person name="Choi C."/>
            <person name="Clum A."/>
            <person name="Copeland A."/>
            <person name="Grisel N."/>
            <person name="Haridas S."/>
            <person name="Kipfer T."/>
            <person name="LaButti K."/>
            <person name="Lindquist E."/>
            <person name="Lipzen A."/>
            <person name="Maire R."/>
            <person name="Meier B."/>
            <person name="Mihaltcheva S."/>
            <person name="Molinier V."/>
            <person name="Murat C."/>
            <person name="Poggeler S."/>
            <person name="Quandt C.A."/>
            <person name="Sperisen C."/>
            <person name="Tritt A."/>
            <person name="Tisserant E."/>
            <person name="Crous P.W."/>
            <person name="Henrissat B."/>
            <person name="Nehls U."/>
            <person name="Egli S."/>
            <person name="Spatafora J.W."/>
            <person name="Grigoriev I.V."/>
            <person name="Martin F.M."/>
        </authorList>
    </citation>
    <scope>NUCLEOTIDE SEQUENCE [LARGE SCALE GENOMIC DNA]</scope>
    <source>
        <strain evidence="2 3">CBS 459.81</strain>
    </source>
</reference>
<feature type="region of interest" description="Disordered" evidence="1">
    <location>
        <begin position="481"/>
        <end position="532"/>
    </location>
</feature>
<dbReference type="OrthoDB" id="4160836at2759"/>
<sequence>MASPSPKRRKTSPPEAFPGNLSPSRKTPTRPSFLSPTKASLARFNPGLLPRPHSANSETSRPNNRGQSIGRGQHSQANIFEGPENAQIADEGAQSEQQFRTESRAGADQRPLEQQSTAEEDVMTTPRAKGMETIQAPSAGLDAPEQEASLPLTPIEQGLVEQDTPRRGILYSSPSKRPRREKISARPPPLKPKKPPTTKGNETRMEEEFPKEIPEETVAPTIEDEIVDTPQPAPLDPEEESKKQEKEILLREFQELQEEVQRYERELERFRNAAPEEFTESTDLDGLITLINNADPLSLAAPAEQKPPPLSSLLSSFIPFSKPYLATSTVTPISETKPVASHAPLDLDDPLPYLRLFTPFAYESRVSIPDSDPSSPASSQLYQTHTVDITAPLKLFTTTIAITIDTSTQTVVNLTIPYLSPWAEYELGTWIREKSQKKDVGAICWALSSYWDVSVRRAECWVRSERSFKDVLNERNGVRKPPIEKWKKGQPRTDDIADQSLDENDAESEEVSGVVVDGQEESSATAKRKAPNISRQQLQKHLGREMLICESPEVLFKISWRIGFDWTGEAESEVKATAAFPKAWYEADALNSLKKVPVAFDALVKDRGVFEATRAMVGLLFS</sequence>
<feature type="compositionally biased region" description="Polar residues" evidence="1">
    <location>
        <begin position="21"/>
        <end position="38"/>
    </location>
</feature>
<dbReference type="EMBL" id="KV745193">
    <property type="protein sequence ID" value="OCK76641.1"/>
    <property type="molecule type" value="Genomic_DNA"/>
</dbReference>
<feature type="compositionally biased region" description="Acidic residues" evidence="1">
    <location>
        <begin position="496"/>
        <end position="510"/>
    </location>
</feature>
<protein>
    <submittedName>
        <fullName evidence="2">Uncharacterized protein</fullName>
    </submittedName>
</protein>
<evidence type="ECO:0000256" key="1">
    <source>
        <dbReference type="SAM" id="MobiDB-lite"/>
    </source>
</evidence>
<feature type="region of interest" description="Disordered" evidence="1">
    <location>
        <begin position="1"/>
        <end position="241"/>
    </location>
</feature>
<feature type="compositionally biased region" description="Polar residues" evidence="1">
    <location>
        <begin position="54"/>
        <end position="67"/>
    </location>
</feature>
<feature type="compositionally biased region" description="Basic residues" evidence="1">
    <location>
        <begin position="1"/>
        <end position="11"/>
    </location>
</feature>
<feature type="compositionally biased region" description="Low complexity" evidence="1">
    <location>
        <begin position="511"/>
        <end position="523"/>
    </location>
</feature>
<evidence type="ECO:0000313" key="2">
    <source>
        <dbReference type="EMBL" id="OCK76641.1"/>
    </source>
</evidence>
<name>A0A8E2E3E1_9PEZI</name>
<organism evidence="2 3">
    <name type="scientific">Lepidopterella palustris CBS 459.81</name>
    <dbReference type="NCBI Taxonomy" id="1314670"/>
    <lineage>
        <taxon>Eukaryota</taxon>
        <taxon>Fungi</taxon>
        <taxon>Dikarya</taxon>
        <taxon>Ascomycota</taxon>
        <taxon>Pezizomycotina</taxon>
        <taxon>Dothideomycetes</taxon>
        <taxon>Pleosporomycetidae</taxon>
        <taxon>Mytilinidiales</taxon>
        <taxon>Argynnaceae</taxon>
        <taxon>Lepidopterella</taxon>
    </lineage>
</organism>
<dbReference type="AlphaFoldDB" id="A0A8E2E3E1"/>
<evidence type="ECO:0000313" key="3">
    <source>
        <dbReference type="Proteomes" id="UP000250266"/>
    </source>
</evidence>
<feature type="compositionally biased region" description="Basic and acidic residues" evidence="1">
    <location>
        <begin position="99"/>
        <end position="111"/>
    </location>
</feature>
<feature type="compositionally biased region" description="Basic and acidic residues" evidence="1">
    <location>
        <begin position="481"/>
        <end position="495"/>
    </location>
</feature>
<accession>A0A8E2E3E1</accession>
<keyword evidence="3" id="KW-1185">Reference proteome</keyword>